<dbReference type="AlphaFoldDB" id="B5CRW1"/>
<gene>
    <name evidence="2" type="ORF">RUMLAC_02212</name>
</gene>
<reference evidence="2 3" key="1">
    <citation type="submission" date="2008-08" db="EMBL/GenBank/DDBJ databases">
        <title>Draft genome sequence of Ruminococcus lactaris ATCC 29176.</title>
        <authorList>
            <person name="Sudarsanam P."/>
            <person name="Ley R."/>
            <person name="Guruge J."/>
            <person name="Turnbaugh P.J."/>
            <person name="Mahowald M."/>
            <person name="Liep D."/>
            <person name="Gordon J."/>
        </authorList>
    </citation>
    <scope>NUCLEOTIDE SEQUENCE [LARGE SCALE GENOMIC DNA]</scope>
    <source>
        <strain evidence="2 3">ATCC 29176</strain>
    </source>
</reference>
<dbReference type="Proteomes" id="UP000003254">
    <property type="component" value="Unassembled WGS sequence"/>
</dbReference>
<feature type="domain" description="Putative endonuclease Z1" evidence="1">
    <location>
        <begin position="438"/>
        <end position="699"/>
    </location>
</feature>
<dbReference type="InterPro" id="IPR018310">
    <property type="entry name" value="Put_endonuclease_Z1-dom"/>
</dbReference>
<reference evidence="2 3" key="2">
    <citation type="submission" date="2008-08" db="EMBL/GenBank/DDBJ databases">
        <authorList>
            <person name="Fulton L."/>
            <person name="Clifton S."/>
            <person name="Fulton B."/>
            <person name="Xu J."/>
            <person name="Minx P."/>
            <person name="Pepin K.H."/>
            <person name="Johnson M."/>
            <person name="Bhonagiri V."/>
            <person name="Nash W.E."/>
            <person name="Mardis E.R."/>
            <person name="Wilson R.K."/>
        </authorList>
    </citation>
    <scope>NUCLEOTIDE SEQUENCE [LARGE SCALE GENOMIC DNA]</scope>
    <source>
        <strain evidence="2 3">ATCC 29176</strain>
    </source>
</reference>
<evidence type="ECO:0000259" key="1">
    <source>
        <dbReference type="Pfam" id="PF10593"/>
    </source>
</evidence>
<dbReference type="Pfam" id="PF10593">
    <property type="entry name" value="Z1"/>
    <property type="match status" value="1"/>
</dbReference>
<evidence type="ECO:0000313" key="2">
    <source>
        <dbReference type="EMBL" id="EDY32049.1"/>
    </source>
</evidence>
<dbReference type="EMBL" id="ABOU02000048">
    <property type="protein sequence ID" value="EDY32049.1"/>
    <property type="molecule type" value="Genomic_DNA"/>
</dbReference>
<evidence type="ECO:0000313" key="3">
    <source>
        <dbReference type="Proteomes" id="UP000003254"/>
    </source>
</evidence>
<keyword evidence="3" id="KW-1185">Reference proteome</keyword>
<accession>B5CRW1</accession>
<dbReference type="HOGENOM" id="CLU_007800_1_0_9"/>
<comment type="caution">
    <text evidence="2">The sequence shown here is derived from an EMBL/GenBank/DDBJ whole genome shotgun (WGS) entry which is preliminary data.</text>
</comment>
<protein>
    <recommendedName>
        <fullName evidence="1">Putative endonuclease Z1 domain-containing protein</fullName>
    </recommendedName>
</protein>
<sequence length="955" mass="109916">MVSKDFSKRRIKDGDYMKDFAGAEYIKCKQWAAKMIQNGSTWDDVSNLCVSEGCEEDEFDRLQNEELIIPQNMDFDDWKTFVEAIRGSYTQITEIYGISDGETNNLTVPTDSGSAWVKYKEHLLGRYTGKPKMSGEAVDMLENNCHWMLNHLERDTRSIGPVKGLVMGSVQSGKTANMIGLVTMAAHYDWNIFIVLSGTIDNLRKQTRNRFMSDLTQSGGVSWRVLDYTSNSDYMIDVQSKEKYLTEDLKLNIYQSGRTNNQWMYRYVFVCLKNSRRLQNLITWLHSDPAKAARMRIVIIDDEADQASINTVKMGNPQDEEEIERTTVNQLIIDLVKGCDKDGNLSPAVFQAVNYISFTATPYANVLNEAYKESLYPSNFICSLPESNEYFGPKVIWGSKTDEDYSGLNIIRTIPSSEMNEIKQLHKGQAFTLPDEFQKSVAWFLCAAAILRNRGHKKPISMLIHTTSIQNGHFEEYDTLKNWLLRERSTGKILSLCEQVYYTERDEFRLADLEEGYSKYSKLQNVCDEFPDFDSFKSDISAMLNDIVNIEMGKEKELIYHENGIHLCVDNCRANRVTEEGRYLRIVYPTGEELSYMTKAPVFIVMGGNTLSRGLTLEGLVCTYFARNVNQADTLMQMARWFGYRHGYELLQRIWMPVLVQQKFELIEEIDEKLKEEFEDFMKKGKSPSLFGPRIMSSSKIARFVLTSKNKSQNMIACDVDFSGDSYEVTQFDNNDDKLNENIRITEEFLQSLGEAKKSDAIDSAYVWFETDSEKVISEFIEKYTIFDCSPLHVDIPIFVDWLRQMNREGKYLKWNIAVAGDKKSPDRWEISGADVGKIERSKKKKQENYIDIGSLRSGRDILSDICVSELTSDKRIVFETGKKNGKNLIRLRYELGLEDRPLLLLYRIDKNKGKDSKYRSRIETNQDIIGFSIVVSGQETGSDYIKTVHVRQPE</sequence>
<name>B5CRW1_9FIRM</name>
<organism evidence="2 3">
    <name type="scientific">[Ruminococcus] lactaris ATCC 29176</name>
    <dbReference type="NCBI Taxonomy" id="471875"/>
    <lineage>
        <taxon>Bacteria</taxon>
        <taxon>Bacillati</taxon>
        <taxon>Bacillota</taxon>
        <taxon>Clostridia</taxon>
        <taxon>Lachnospirales</taxon>
        <taxon>Lachnospiraceae</taxon>
        <taxon>Mediterraneibacter</taxon>
    </lineage>
</organism>
<proteinExistence type="predicted"/>
<dbReference type="eggNOG" id="COG0610">
    <property type="taxonomic scope" value="Bacteria"/>
</dbReference>